<evidence type="ECO:0000256" key="2">
    <source>
        <dbReference type="ARBA" id="ARBA00023180"/>
    </source>
</evidence>
<dbReference type="GeneTree" id="ENSGT00940000163503"/>
<dbReference type="InterPro" id="IPR055356">
    <property type="entry name" value="ZP-N"/>
</dbReference>
<organism evidence="4 5">
    <name type="scientific">Cynoglossus semilaevis</name>
    <name type="common">Tongue sole</name>
    <dbReference type="NCBI Taxonomy" id="244447"/>
    <lineage>
        <taxon>Eukaryota</taxon>
        <taxon>Metazoa</taxon>
        <taxon>Chordata</taxon>
        <taxon>Craniata</taxon>
        <taxon>Vertebrata</taxon>
        <taxon>Euteleostomi</taxon>
        <taxon>Actinopterygii</taxon>
        <taxon>Neopterygii</taxon>
        <taxon>Teleostei</taxon>
        <taxon>Neoteleostei</taxon>
        <taxon>Acanthomorphata</taxon>
        <taxon>Carangaria</taxon>
        <taxon>Pleuronectiformes</taxon>
        <taxon>Pleuronectoidei</taxon>
        <taxon>Cynoglossidae</taxon>
        <taxon>Cynoglossinae</taxon>
        <taxon>Cynoglossus</taxon>
    </lineage>
</organism>
<dbReference type="InterPro" id="IPR058876">
    <property type="entry name" value="Ig-like_ZP"/>
</dbReference>
<dbReference type="InterPro" id="IPR048290">
    <property type="entry name" value="ZP_chr"/>
</dbReference>
<reference evidence="4" key="3">
    <citation type="submission" date="2025-09" db="UniProtKB">
        <authorList>
            <consortium name="Ensembl"/>
        </authorList>
    </citation>
    <scope>IDENTIFICATION</scope>
</reference>
<dbReference type="InParanoid" id="A0A3P8X483"/>
<evidence type="ECO:0000259" key="3">
    <source>
        <dbReference type="PROSITE" id="PS51034"/>
    </source>
</evidence>
<dbReference type="PANTHER" id="PTHR47130">
    <property type="entry name" value="SI:DKEY-19B23.11-RELATED"/>
    <property type="match status" value="1"/>
</dbReference>
<protein>
    <recommendedName>
        <fullName evidence="3">ZP domain-containing protein</fullName>
    </recommendedName>
</protein>
<reference evidence="4" key="2">
    <citation type="submission" date="2025-08" db="UniProtKB">
        <authorList>
            <consortium name="Ensembl"/>
        </authorList>
    </citation>
    <scope>IDENTIFICATION</scope>
</reference>
<keyword evidence="5" id="KW-1185">Reference proteome</keyword>
<dbReference type="InterPro" id="IPR001507">
    <property type="entry name" value="ZP_dom"/>
</dbReference>
<evidence type="ECO:0000313" key="5">
    <source>
        <dbReference type="Proteomes" id="UP000265120"/>
    </source>
</evidence>
<name>A0A3P8X483_CYNSE</name>
<dbReference type="Pfam" id="PF26562">
    <property type="entry name" value="Ig-like"/>
    <property type="match status" value="1"/>
</dbReference>
<sequence length="842" mass="94019">AHTGNGLGWSVNVTFVCLGNVVRVDVDVPGGIVTEIAPGKYDPAFLPMPEFAAQCGFRFRTDPQGKNKFYGPIQHCFVENEVIKRNFLYWNEFGEVAFYGNGTCSYPKWSSREIICDPGFMEVSVKRAAPNDYDLPAQQLTKFGDPRRAAEPLGPEFHMVSMVFYTPEETIMKVAEAQERGYRIGNIGSRLVIRSSQTAPETYSKDVAGVSMNVLETTTVFEKKWLATRVNAAAACPKPEGKVCGNKKNSHSGQLIPVGAVGGFFKSYLHNDQYSTSYIIEPMLELLWTEDVTEDTRYKVLFPIATPLKDQPPQVIDNTVPEERVFKVLLGYFLSDVALESITFGDEVLSIQDCRTRGFNVLEHISLNSSKVFTLEVPFTDRVVQQMKGTVSTVYTLALTFGLLVLPDYTPFSYSAYLEAKTEDIVPPSVSGGCDSANFFIFVKYGSPGFSFHTIVGKRALTRSLSQDYSFMENSTHLSLVVPSTAPDVAIEAVKSSSIKARLDVSLRKPGSYAVVEEFTLACNFPSALTECFPNGTMTALAVKLESVPNLNPSQLTLRDPSCGPNYSDDRYAFFVFTGNSCGTTRRFFQNVMLYENEISLPDELEVATQSKTEAIKISCYYDTNTTHAVAFNTRPRRSEPYAENANGGLQVAMRIASDDSYSTFYRPEDYPLAKYLSQPMYFEVELMRSLNSQVSLELENCWATQNEDRTSTPRWNLIINGCANPVDSSQVVFHPVWVDDRVQHPSLVKRFEVQMFAFAENKDHLNNRIYVHCDVVICDARNPLGGVCAGQCSQQAQGTKGKTLKILYYLTLKQAQGTKGKTLKILYYCIGCFFKVYFGML</sequence>
<dbReference type="Proteomes" id="UP000265120">
    <property type="component" value="Chromosome 7"/>
</dbReference>
<keyword evidence="2" id="KW-0325">Glycoprotein</keyword>
<dbReference type="AlphaFoldDB" id="A0A3P8X483"/>
<dbReference type="PRINTS" id="PR00023">
    <property type="entry name" value="ZPELLUCIDA"/>
</dbReference>
<dbReference type="Gene3D" id="2.60.40.3210">
    <property type="entry name" value="Zona pellucida, ZP-N domain"/>
    <property type="match status" value="1"/>
</dbReference>
<keyword evidence="1" id="KW-1015">Disulfide bond</keyword>
<evidence type="ECO:0000256" key="1">
    <source>
        <dbReference type="ARBA" id="ARBA00023157"/>
    </source>
</evidence>
<dbReference type="PANTHER" id="PTHR47130:SF3">
    <property type="entry name" value="ZONA PELLUCIDA PROTEIN"/>
    <property type="match status" value="1"/>
</dbReference>
<proteinExistence type="predicted"/>
<dbReference type="InterPro" id="IPR042235">
    <property type="entry name" value="ZP-C_dom"/>
</dbReference>
<evidence type="ECO:0000313" key="4">
    <source>
        <dbReference type="Ensembl" id="ENSCSEP00000032551.1"/>
    </source>
</evidence>
<accession>A0A3P8X483</accession>
<feature type="domain" description="ZP" evidence="3">
    <location>
        <begin position="531"/>
        <end position="796"/>
    </location>
</feature>
<dbReference type="Pfam" id="PF23344">
    <property type="entry name" value="ZP-N"/>
    <property type="match status" value="1"/>
</dbReference>
<dbReference type="SMART" id="SM00241">
    <property type="entry name" value="ZP"/>
    <property type="match status" value="1"/>
</dbReference>
<dbReference type="Gene3D" id="2.60.40.4100">
    <property type="entry name" value="Zona pellucida, ZP-C domain"/>
    <property type="match status" value="1"/>
</dbReference>
<dbReference type="STRING" id="244447.ENSCSEP00000032551"/>
<dbReference type="Pfam" id="PF00100">
    <property type="entry name" value="Zona_pellucida"/>
    <property type="match status" value="1"/>
</dbReference>
<dbReference type="Ensembl" id="ENSCSET00000032972.1">
    <property type="protein sequence ID" value="ENSCSEP00000032551.1"/>
    <property type="gene ID" value="ENSCSEG00000020892.1"/>
</dbReference>
<reference evidence="4 5" key="1">
    <citation type="journal article" date="2014" name="Nat. Genet.">
        <title>Whole-genome sequence of a flatfish provides insights into ZW sex chromosome evolution and adaptation to a benthic lifestyle.</title>
        <authorList>
            <person name="Chen S."/>
            <person name="Zhang G."/>
            <person name="Shao C."/>
            <person name="Huang Q."/>
            <person name="Liu G."/>
            <person name="Zhang P."/>
            <person name="Song W."/>
            <person name="An N."/>
            <person name="Chalopin D."/>
            <person name="Volff J.N."/>
            <person name="Hong Y."/>
            <person name="Li Q."/>
            <person name="Sha Z."/>
            <person name="Zhou H."/>
            <person name="Xie M."/>
            <person name="Yu Q."/>
            <person name="Liu Y."/>
            <person name="Xiang H."/>
            <person name="Wang N."/>
            <person name="Wu K."/>
            <person name="Yang C."/>
            <person name="Zhou Q."/>
            <person name="Liao X."/>
            <person name="Yang L."/>
            <person name="Hu Q."/>
            <person name="Zhang J."/>
            <person name="Meng L."/>
            <person name="Jin L."/>
            <person name="Tian Y."/>
            <person name="Lian J."/>
            <person name="Yang J."/>
            <person name="Miao G."/>
            <person name="Liu S."/>
            <person name="Liang Z."/>
            <person name="Yan F."/>
            <person name="Li Y."/>
            <person name="Sun B."/>
            <person name="Zhang H."/>
            <person name="Zhang J."/>
            <person name="Zhu Y."/>
            <person name="Du M."/>
            <person name="Zhao Y."/>
            <person name="Schartl M."/>
            <person name="Tang Q."/>
            <person name="Wang J."/>
        </authorList>
    </citation>
    <scope>NUCLEOTIDE SEQUENCE</scope>
</reference>
<dbReference type="InterPro" id="IPR055355">
    <property type="entry name" value="ZP-C"/>
</dbReference>
<dbReference type="PROSITE" id="PS51034">
    <property type="entry name" value="ZP_2"/>
    <property type="match status" value="1"/>
</dbReference>